<proteinExistence type="predicted"/>
<protein>
    <submittedName>
        <fullName evidence="1">Uncharacterized protein</fullName>
    </submittedName>
</protein>
<reference evidence="1 2" key="1">
    <citation type="journal article" date="2018" name="Nat. Ecol. Evol.">
        <title>Pezizomycetes genomes reveal the molecular basis of ectomycorrhizal truffle lifestyle.</title>
        <authorList>
            <person name="Murat C."/>
            <person name="Payen T."/>
            <person name="Noel B."/>
            <person name="Kuo A."/>
            <person name="Morin E."/>
            <person name="Chen J."/>
            <person name="Kohler A."/>
            <person name="Krizsan K."/>
            <person name="Balestrini R."/>
            <person name="Da Silva C."/>
            <person name="Montanini B."/>
            <person name="Hainaut M."/>
            <person name="Levati E."/>
            <person name="Barry K.W."/>
            <person name="Belfiori B."/>
            <person name="Cichocki N."/>
            <person name="Clum A."/>
            <person name="Dockter R.B."/>
            <person name="Fauchery L."/>
            <person name="Guy J."/>
            <person name="Iotti M."/>
            <person name="Le Tacon F."/>
            <person name="Lindquist E.A."/>
            <person name="Lipzen A."/>
            <person name="Malagnac F."/>
            <person name="Mello A."/>
            <person name="Molinier V."/>
            <person name="Miyauchi S."/>
            <person name="Poulain J."/>
            <person name="Riccioni C."/>
            <person name="Rubini A."/>
            <person name="Sitrit Y."/>
            <person name="Splivallo R."/>
            <person name="Traeger S."/>
            <person name="Wang M."/>
            <person name="Zifcakova L."/>
            <person name="Wipf D."/>
            <person name="Zambonelli A."/>
            <person name="Paolocci F."/>
            <person name="Nowrousian M."/>
            <person name="Ottonello S."/>
            <person name="Baldrian P."/>
            <person name="Spatafora J.W."/>
            <person name="Henrissat B."/>
            <person name="Nagy L.G."/>
            <person name="Aury J.M."/>
            <person name="Wincker P."/>
            <person name="Grigoriev I.V."/>
            <person name="Bonfante P."/>
            <person name="Martin F.M."/>
        </authorList>
    </citation>
    <scope>NUCLEOTIDE SEQUENCE [LARGE SCALE GENOMIC DNA]</scope>
    <source>
        <strain evidence="1 2">ATCC MYA-4762</strain>
    </source>
</reference>
<dbReference type="EMBL" id="ML121581">
    <property type="protein sequence ID" value="RPB19922.1"/>
    <property type="molecule type" value="Genomic_DNA"/>
</dbReference>
<dbReference type="AlphaFoldDB" id="A0A3N4LEQ1"/>
<evidence type="ECO:0000313" key="1">
    <source>
        <dbReference type="EMBL" id="RPB19922.1"/>
    </source>
</evidence>
<name>A0A3N4LEQ1_9PEZI</name>
<dbReference type="InParanoid" id="A0A3N4LEQ1"/>
<accession>A0A3N4LEQ1</accession>
<sequence length="118" mass="13974">MNVLSRAYDPILQSKAAEISNRYSYHLHGLLTILEDYYKINLFSSHYQGNTAKNLTDERIATRSVSTDTEDSEWTVAKWERLQREHAKFSKNYLSKSWEFQVIRRELVVWLAQHPPQN</sequence>
<evidence type="ECO:0000313" key="2">
    <source>
        <dbReference type="Proteomes" id="UP000267821"/>
    </source>
</evidence>
<gene>
    <name evidence="1" type="ORF">L211DRAFT_580586</name>
</gene>
<organism evidence="1 2">
    <name type="scientific">Terfezia boudieri ATCC MYA-4762</name>
    <dbReference type="NCBI Taxonomy" id="1051890"/>
    <lineage>
        <taxon>Eukaryota</taxon>
        <taxon>Fungi</taxon>
        <taxon>Dikarya</taxon>
        <taxon>Ascomycota</taxon>
        <taxon>Pezizomycotina</taxon>
        <taxon>Pezizomycetes</taxon>
        <taxon>Pezizales</taxon>
        <taxon>Pezizaceae</taxon>
        <taxon>Terfezia</taxon>
    </lineage>
</organism>
<keyword evidence="2" id="KW-1185">Reference proteome</keyword>
<dbReference type="Proteomes" id="UP000267821">
    <property type="component" value="Unassembled WGS sequence"/>
</dbReference>